<comment type="similarity">
    <text evidence="2">Belongs to the pterin-4-alpha-carbinolamine dehydratase family.</text>
</comment>
<gene>
    <name evidence="6" type="ORF">ASTO00021_LOCUS8633</name>
</gene>
<dbReference type="SUPFAM" id="SSF55248">
    <property type="entry name" value="PCD-like"/>
    <property type="match status" value="1"/>
</dbReference>
<evidence type="ECO:0000256" key="5">
    <source>
        <dbReference type="ARBA" id="ARBA00030497"/>
    </source>
</evidence>
<dbReference type="GO" id="GO:0006729">
    <property type="term" value="P:tetrahydrobiopterin biosynthetic process"/>
    <property type="evidence" value="ECO:0007669"/>
    <property type="project" value="InterPro"/>
</dbReference>
<dbReference type="AlphaFoldDB" id="A0A7S3PHH5"/>
<accession>A0A7S3PHH5</accession>
<evidence type="ECO:0000256" key="3">
    <source>
        <dbReference type="ARBA" id="ARBA00013252"/>
    </source>
</evidence>
<dbReference type="NCBIfam" id="NF002017">
    <property type="entry name" value="PRK00823.1-2"/>
    <property type="match status" value="1"/>
</dbReference>
<dbReference type="NCBIfam" id="NF002018">
    <property type="entry name" value="PRK00823.1-3"/>
    <property type="match status" value="1"/>
</dbReference>
<sequence length="127" mass="14326">MFSCSQISKRTLRLAYRNQAVGISKRVGRIRFISKLTDDEASRGLETLSGWEKEAGGLAIKKTFRFNDFVAAFGFMTKVALEAEKACHHPEWFNVYNTVEVRLTTHDASGLSNKDFALARIMDSFAK</sequence>
<reference evidence="6" key="1">
    <citation type="submission" date="2021-01" db="EMBL/GenBank/DDBJ databases">
        <authorList>
            <person name="Corre E."/>
            <person name="Pelletier E."/>
            <person name="Niang G."/>
            <person name="Scheremetjew M."/>
            <person name="Finn R."/>
            <person name="Kale V."/>
            <person name="Holt S."/>
            <person name="Cochrane G."/>
            <person name="Meng A."/>
            <person name="Brown T."/>
            <person name="Cohen L."/>
        </authorList>
    </citation>
    <scope>NUCLEOTIDE SEQUENCE</scope>
    <source>
        <strain evidence="6">GSBS06</strain>
    </source>
</reference>
<dbReference type="EC" id="4.2.1.96" evidence="3"/>
<organism evidence="6">
    <name type="scientific">Aplanochytrium stocchinoi</name>
    <dbReference type="NCBI Taxonomy" id="215587"/>
    <lineage>
        <taxon>Eukaryota</taxon>
        <taxon>Sar</taxon>
        <taxon>Stramenopiles</taxon>
        <taxon>Bigyra</taxon>
        <taxon>Labyrinthulomycetes</taxon>
        <taxon>Thraustochytrida</taxon>
        <taxon>Thraustochytriidae</taxon>
        <taxon>Aplanochytrium</taxon>
    </lineage>
</organism>
<dbReference type="EMBL" id="HBIN01011509">
    <property type="protein sequence ID" value="CAE0438394.1"/>
    <property type="molecule type" value="Transcribed_RNA"/>
</dbReference>
<dbReference type="Pfam" id="PF01329">
    <property type="entry name" value="Pterin_4a"/>
    <property type="match status" value="1"/>
</dbReference>
<evidence type="ECO:0000313" key="6">
    <source>
        <dbReference type="EMBL" id="CAE0438394.1"/>
    </source>
</evidence>
<dbReference type="PANTHER" id="PTHR12599">
    <property type="entry name" value="PTERIN-4-ALPHA-CARBINOLAMINE DEHYDRATASE"/>
    <property type="match status" value="1"/>
</dbReference>
<comment type="catalytic activity">
    <reaction evidence="1">
        <text>(4aS,6R)-4a-hydroxy-L-erythro-5,6,7,8-tetrahydrobiopterin = (6R)-L-erythro-6,7-dihydrobiopterin + H2O</text>
        <dbReference type="Rhea" id="RHEA:11920"/>
        <dbReference type="ChEBI" id="CHEBI:15377"/>
        <dbReference type="ChEBI" id="CHEBI:15642"/>
        <dbReference type="ChEBI" id="CHEBI:43120"/>
        <dbReference type="EC" id="4.2.1.96"/>
    </reaction>
</comment>
<dbReference type="Gene3D" id="3.30.1360.20">
    <property type="entry name" value="Transcriptional coactivator/pterin dehydratase"/>
    <property type="match status" value="1"/>
</dbReference>
<evidence type="ECO:0000256" key="2">
    <source>
        <dbReference type="ARBA" id="ARBA00006472"/>
    </source>
</evidence>
<dbReference type="InterPro" id="IPR001533">
    <property type="entry name" value="Pterin_deHydtase"/>
</dbReference>
<dbReference type="CDD" id="cd00914">
    <property type="entry name" value="PCD_DCoH_subfamily_b"/>
    <property type="match status" value="1"/>
</dbReference>
<dbReference type="GO" id="GO:0008124">
    <property type="term" value="F:4-alpha-hydroxytetrahydrobiopterin dehydratase activity"/>
    <property type="evidence" value="ECO:0007669"/>
    <property type="project" value="UniProtKB-EC"/>
</dbReference>
<evidence type="ECO:0000256" key="1">
    <source>
        <dbReference type="ARBA" id="ARBA00001554"/>
    </source>
</evidence>
<keyword evidence="4" id="KW-0456">Lyase</keyword>
<protein>
    <recommendedName>
        <fullName evidence="3">4a-hydroxytetrahydrobiopterin dehydratase</fullName>
        <ecNumber evidence="3">4.2.1.96</ecNumber>
    </recommendedName>
    <alternativeName>
        <fullName evidence="5">4-alpha-hydroxy-tetrahydropterin dehydratase</fullName>
    </alternativeName>
</protein>
<dbReference type="InterPro" id="IPR036428">
    <property type="entry name" value="PCD_sf"/>
</dbReference>
<dbReference type="PANTHER" id="PTHR12599:SF0">
    <property type="entry name" value="PTERIN-4-ALPHA-CARBINOLAMINE DEHYDRATASE"/>
    <property type="match status" value="1"/>
</dbReference>
<name>A0A7S3PHH5_9STRA</name>
<evidence type="ECO:0000256" key="4">
    <source>
        <dbReference type="ARBA" id="ARBA00023239"/>
    </source>
</evidence>
<dbReference type="HAMAP" id="MF_00434">
    <property type="entry name" value="Pterin_4_alpha"/>
    <property type="match status" value="1"/>
</dbReference>
<proteinExistence type="inferred from homology"/>